<feature type="transmembrane region" description="Helical" evidence="8">
    <location>
        <begin position="202"/>
        <end position="222"/>
    </location>
</feature>
<sequence length="345" mass="37280">MHTHAETLQQLGHSHSFGLTGSQASERRTYIVIAITLITMAVELVTGYFTHSMALTADGWHMGSHAAALGIAAFAYGFSRRHAHDPRFSFGTGKVNSLAGFTSAVSLAIVALLMALESIDRLLNPVNVILNEAIWVAVLGFVVNLASALVLDDHHDHHDHHGHGHGHGHGHEHEHAEVMHHEHDAHAHSQSERHHDHNLRAAYLHVAADAITSLLAIVALLSAKYFGWIWMDPLMGIVGSILIARWSIGLLRDSGAVLLDAEDTRPLQARVRTLIEADADNRVTDLHVWRVGPKAQACILSVVTHTPRPADHYKGLLSGVPGLGHLTVEVLPCPGAACTDAIPIA</sequence>
<organism evidence="10 11">
    <name type="scientific">Acidihalobacter yilgarnensis</name>
    <dbReference type="NCBI Taxonomy" id="2819280"/>
    <lineage>
        <taxon>Bacteria</taxon>
        <taxon>Pseudomonadati</taxon>
        <taxon>Pseudomonadota</taxon>
        <taxon>Gammaproteobacteria</taxon>
        <taxon>Chromatiales</taxon>
        <taxon>Ectothiorhodospiraceae</taxon>
        <taxon>Acidihalobacter</taxon>
    </lineage>
</organism>
<keyword evidence="6" id="KW-0406">Ion transport</keyword>
<name>A0A1D8IT47_9GAMM</name>
<dbReference type="InterPro" id="IPR002524">
    <property type="entry name" value="Cation_efflux"/>
</dbReference>
<dbReference type="Proteomes" id="UP000095401">
    <property type="component" value="Chromosome"/>
</dbReference>
<dbReference type="SUPFAM" id="SSF161111">
    <property type="entry name" value="Cation efflux protein transmembrane domain-like"/>
    <property type="match status" value="1"/>
</dbReference>
<feature type="transmembrane region" description="Helical" evidence="8">
    <location>
        <begin position="128"/>
        <end position="151"/>
    </location>
</feature>
<dbReference type="EMBL" id="CP017415">
    <property type="protein sequence ID" value="AOU99567.1"/>
    <property type="molecule type" value="Genomic_DNA"/>
</dbReference>
<keyword evidence="4" id="KW-0864">Zinc transport</keyword>
<evidence type="ECO:0000256" key="8">
    <source>
        <dbReference type="SAM" id="Phobius"/>
    </source>
</evidence>
<dbReference type="AlphaFoldDB" id="A0A1D8IT47"/>
<dbReference type="InterPro" id="IPR045316">
    <property type="entry name" value="Msc2-like"/>
</dbReference>
<feature type="domain" description="Cation efflux protein transmembrane" evidence="9">
    <location>
        <begin position="31"/>
        <end position="259"/>
    </location>
</feature>
<dbReference type="GO" id="GO:0005385">
    <property type="term" value="F:zinc ion transmembrane transporter activity"/>
    <property type="evidence" value="ECO:0007669"/>
    <property type="project" value="InterPro"/>
</dbReference>
<feature type="transmembrane region" description="Helical" evidence="8">
    <location>
        <begin position="228"/>
        <end position="248"/>
    </location>
</feature>
<dbReference type="InterPro" id="IPR027469">
    <property type="entry name" value="Cation_efflux_TMD_sf"/>
</dbReference>
<comment type="subcellular location">
    <subcellularLocation>
        <location evidence="1">Membrane</location>
        <topology evidence="1">Multi-pass membrane protein</topology>
    </subcellularLocation>
</comment>
<evidence type="ECO:0000256" key="4">
    <source>
        <dbReference type="ARBA" id="ARBA00022906"/>
    </source>
</evidence>
<dbReference type="PANTHER" id="PTHR45755">
    <property type="match status" value="1"/>
</dbReference>
<feature type="transmembrane region" description="Helical" evidence="8">
    <location>
        <begin position="30"/>
        <end position="50"/>
    </location>
</feature>
<feature type="transmembrane region" description="Helical" evidence="8">
    <location>
        <begin position="98"/>
        <end position="116"/>
    </location>
</feature>
<feature type="transmembrane region" description="Helical" evidence="8">
    <location>
        <begin position="62"/>
        <end position="78"/>
    </location>
</feature>
<keyword evidence="2" id="KW-0813">Transport</keyword>
<dbReference type="PANTHER" id="PTHR45755:SF4">
    <property type="entry name" value="ZINC TRANSPORTER 7"/>
    <property type="match status" value="1"/>
</dbReference>
<dbReference type="Pfam" id="PF01545">
    <property type="entry name" value="Cation_efflux"/>
    <property type="match status" value="1"/>
</dbReference>
<evidence type="ECO:0000256" key="5">
    <source>
        <dbReference type="ARBA" id="ARBA00022989"/>
    </source>
</evidence>
<evidence type="ECO:0000256" key="3">
    <source>
        <dbReference type="ARBA" id="ARBA00022692"/>
    </source>
</evidence>
<dbReference type="KEGG" id="aprs:BI364_05220"/>
<evidence type="ECO:0000313" key="10">
    <source>
        <dbReference type="EMBL" id="AOU99567.1"/>
    </source>
</evidence>
<accession>A0A1D8IT47</accession>
<evidence type="ECO:0000256" key="1">
    <source>
        <dbReference type="ARBA" id="ARBA00004141"/>
    </source>
</evidence>
<dbReference type="RefSeq" id="WP_070079915.1">
    <property type="nucleotide sequence ID" value="NZ_CP017415.1"/>
</dbReference>
<dbReference type="GO" id="GO:0016020">
    <property type="term" value="C:membrane"/>
    <property type="evidence" value="ECO:0007669"/>
    <property type="project" value="UniProtKB-SubCell"/>
</dbReference>
<reference evidence="11" key="1">
    <citation type="submission" date="2016-09" db="EMBL/GenBank/DDBJ databases">
        <title>Acidihalobacter prosperus F5.</title>
        <authorList>
            <person name="Khaleque H.N."/>
            <person name="Ramsay J.P."/>
            <person name="Kaksonen A.H."/>
            <person name="Boxall N.J."/>
            <person name="Watkin E.L.J."/>
        </authorList>
    </citation>
    <scope>NUCLEOTIDE SEQUENCE [LARGE SCALE GENOMIC DNA]</scope>
    <source>
        <strain evidence="11">F5</strain>
    </source>
</reference>
<keyword evidence="7 8" id="KW-0472">Membrane</keyword>
<dbReference type="GO" id="GO:0006882">
    <property type="term" value="P:intracellular zinc ion homeostasis"/>
    <property type="evidence" value="ECO:0007669"/>
    <property type="project" value="InterPro"/>
</dbReference>
<dbReference type="Gene3D" id="1.20.1510.10">
    <property type="entry name" value="Cation efflux protein transmembrane domain"/>
    <property type="match status" value="1"/>
</dbReference>
<proteinExistence type="predicted"/>
<keyword evidence="11" id="KW-1185">Reference proteome</keyword>
<protein>
    <recommendedName>
        <fullName evidence="9">Cation efflux protein transmembrane domain-containing protein</fullName>
    </recommendedName>
</protein>
<evidence type="ECO:0000256" key="6">
    <source>
        <dbReference type="ARBA" id="ARBA00023065"/>
    </source>
</evidence>
<evidence type="ECO:0000256" key="7">
    <source>
        <dbReference type="ARBA" id="ARBA00023136"/>
    </source>
</evidence>
<dbReference type="InterPro" id="IPR058533">
    <property type="entry name" value="Cation_efflux_TM"/>
</dbReference>
<keyword evidence="5 8" id="KW-1133">Transmembrane helix</keyword>
<dbReference type="NCBIfam" id="TIGR01297">
    <property type="entry name" value="CDF"/>
    <property type="match status" value="1"/>
</dbReference>
<keyword evidence="3 8" id="KW-0812">Transmembrane</keyword>
<dbReference type="NCBIfam" id="NF033827">
    <property type="entry name" value="CDF_efflux_DmeF"/>
    <property type="match status" value="1"/>
</dbReference>
<keyword evidence="4" id="KW-0862">Zinc</keyword>
<evidence type="ECO:0000256" key="2">
    <source>
        <dbReference type="ARBA" id="ARBA00022448"/>
    </source>
</evidence>
<gene>
    <name evidence="10" type="ORF">BI364_05220</name>
</gene>
<evidence type="ECO:0000313" key="11">
    <source>
        <dbReference type="Proteomes" id="UP000095401"/>
    </source>
</evidence>
<evidence type="ECO:0000259" key="9">
    <source>
        <dbReference type="Pfam" id="PF01545"/>
    </source>
</evidence>